<accession>A0A1P8K284</accession>
<name>A0A1P8K284_9BURK</name>
<keyword evidence="3" id="KW-1185">Reference proteome</keyword>
<feature type="transmembrane region" description="Helical" evidence="1">
    <location>
        <begin position="31"/>
        <end position="57"/>
    </location>
</feature>
<evidence type="ECO:0008006" key="4">
    <source>
        <dbReference type="Google" id="ProtNLM"/>
    </source>
</evidence>
<dbReference type="InterPro" id="IPR009937">
    <property type="entry name" value="Phage_holin_3_6"/>
</dbReference>
<dbReference type="OrthoDB" id="8906836at2"/>
<gene>
    <name evidence="2" type="ORF">RD110_25225</name>
</gene>
<feature type="transmembrane region" description="Helical" evidence="1">
    <location>
        <begin position="63"/>
        <end position="82"/>
    </location>
</feature>
<dbReference type="AlphaFoldDB" id="A0A1P8K284"/>
<sequence>MAVSLLGTGHTRLKLLGNEIHTEKLRILRQLGFAAGMIFCAGLAILLAVALLVVLFWDQRVALLAGLTLLFAALGIFFYTSLRRSSEDAENLFAASLAELQEDLRQLKSAAATPAPAAHEKNPG</sequence>
<dbReference type="KEGG" id="rhy:RD110_25225"/>
<dbReference type="STRING" id="1842727.RD110_25225"/>
<proteinExistence type="predicted"/>
<evidence type="ECO:0000313" key="3">
    <source>
        <dbReference type="Proteomes" id="UP000186609"/>
    </source>
</evidence>
<evidence type="ECO:0000313" key="2">
    <source>
        <dbReference type="EMBL" id="APW40099.1"/>
    </source>
</evidence>
<keyword evidence="1" id="KW-0812">Transmembrane</keyword>
<dbReference type="Pfam" id="PF07332">
    <property type="entry name" value="Phage_holin_3_6"/>
    <property type="match status" value="1"/>
</dbReference>
<reference evidence="2 3" key="1">
    <citation type="submission" date="2017-01" db="EMBL/GenBank/DDBJ databases">
        <authorList>
            <person name="Mah S.A."/>
            <person name="Swanson W.J."/>
            <person name="Moy G.W."/>
            <person name="Vacquier V.D."/>
        </authorList>
    </citation>
    <scope>NUCLEOTIDE SEQUENCE [LARGE SCALE GENOMIC DNA]</scope>
    <source>
        <strain evidence="2 3">DCY110</strain>
    </source>
</reference>
<keyword evidence="1" id="KW-0472">Membrane</keyword>
<organism evidence="2 3">
    <name type="scientific">Rhodoferax koreensis</name>
    <dbReference type="NCBI Taxonomy" id="1842727"/>
    <lineage>
        <taxon>Bacteria</taxon>
        <taxon>Pseudomonadati</taxon>
        <taxon>Pseudomonadota</taxon>
        <taxon>Betaproteobacteria</taxon>
        <taxon>Burkholderiales</taxon>
        <taxon>Comamonadaceae</taxon>
        <taxon>Rhodoferax</taxon>
    </lineage>
</organism>
<dbReference type="EMBL" id="CP019236">
    <property type="protein sequence ID" value="APW40099.1"/>
    <property type="molecule type" value="Genomic_DNA"/>
</dbReference>
<dbReference type="Proteomes" id="UP000186609">
    <property type="component" value="Chromosome"/>
</dbReference>
<evidence type="ECO:0000256" key="1">
    <source>
        <dbReference type="SAM" id="Phobius"/>
    </source>
</evidence>
<protein>
    <recommendedName>
        <fullName evidence="4">Phage holin family protein</fullName>
    </recommendedName>
</protein>
<keyword evidence="1" id="KW-1133">Transmembrane helix</keyword>
<dbReference type="RefSeq" id="WP_076203370.1">
    <property type="nucleotide sequence ID" value="NZ_CP019236.1"/>
</dbReference>